<keyword evidence="7 10" id="KW-0472">Membrane</keyword>
<keyword evidence="3" id="KW-0716">Sensory transduction</keyword>
<evidence type="ECO:0000256" key="8">
    <source>
        <dbReference type="ARBA" id="ARBA00023170"/>
    </source>
</evidence>
<dbReference type="PANTHER" id="PTHR21137:SF35">
    <property type="entry name" value="ODORANT RECEPTOR 19A-RELATED"/>
    <property type="match status" value="1"/>
</dbReference>
<feature type="chain" id="PRO_5012313796" evidence="11">
    <location>
        <begin position="20"/>
        <end position="296"/>
    </location>
</feature>
<evidence type="ECO:0000256" key="9">
    <source>
        <dbReference type="ARBA" id="ARBA00023224"/>
    </source>
</evidence>
<keyword evidence="6 10" id="KW-1133">Transmembrane helix</keyword>
<evidence type="ECO:0000256" key="5">
    <source>
        <dbReference type="ARBA" id="ARBA00022725"/>
    </source>
</evidence>
<gene>
    <name evidence="12" type="ORF">APICC_07004</name>
</gene>
<feature type="transmembrane region" description="Helical" evidence="10">
    <location>
        <begin position="127"/>
        <end position="153"/>
    </location>
</feature>
<reference evidence="12 13" key="1">
    <citation type="submission" date="2014-07" db="EMBL/GenBank/DDBJ databases">
        <title>Genomic and transcriptomic analysis on Apis cerana provide comprehensive insights into honey bee biology.</title>
        <authorList>
            <person name="Diao Q."/>
            <person name="Sun L."/>
            <person name="Zheng H."/>
            <person name="Zheng H."/>
            <person name="Xu S."/>
            <person name="Wang S."/>
            <person name="Zeng Z."/>
            <person name="Hu F."/>
            <person name="Su S."/>
            <person name="Wu J."/>
        </authorList>
    </citation>
    <scope>NUCLEOTIDE SEQUENCE [LARGE SCALE GENOMIC DNA]</scope>
    <source>
        <tissue evidence="12">Pupae without intestine</tissue>
    </source>
</reference>
<evidence type="ECO:0000256" key="11">
    <source>
        <dbReference type="SAM" id="SignalP"/>
    </source>
</evidence>
<evidence type="ECO:0000256" key="1">
    <source>
        <dbReference type="ARBA" id="ARBA00004651"/>
    </source>
</evidence>
<sequence>MTLFLLSFLLTLIVQIVLHVKTADEFSKNFGITITVFTTICKFINLLFRRGVIISLLDLLQKEPFLPMNIEEIKIHTKYNKLIEKVSIFYTLQNISCLIALIGATLITDFKKKKLTFEAWIPFNYTASWFLFSLTFIHQCGCAVVTSFGISIFDTLFAGLLLQICCQLDTLVYRLQNIKEDAIQSLKYCARQHELIYRFTELMNKLFSSILCLQFLISAAAICFSVYRSLEIPDMIFNSNWPNLSNDAKKILLIIMARSLTPVEVVSAHIIPLNLESFKGLIKATYSAYNMLQQAK</sequence>
<dbReference type="InterPro" id="IPR004117">
    <property type="entry name" value="7tm6_olfct_rcpt"/>
</dbReference>
<keyword evidence="9" id="KW-0807">Transducer</keyword>
<dbReference type="Pfam" id="PF02949">
    <property type="entry name" value="7tm_6"/>
    <property type="match status" value="1"/>
</dbReference>
<keyword evidence="5" id="KW-0552">Olfaction</keyword>
<dbReference type="Proteomes" id="UP000242457">
    <property type="component" value="Unassembled WGS sequence"/>
</dbReference>
<dbReference type="GO" id="GO:0004984">
    <property type="term" value="F:olfactory receptor activity"/>
    <property type="evidence" value="ECO:0007669"/>
    <property type="project" value="InterPro"/>
</dbReference>
<dbReference type="GO" id="GO:0007165">
    <property type="term" value="P:signal transduction"/>
    <property type="evidence" value="ECO:0007669"/>
    <property type="project" value="UniProtKB-KW"/>
</dbReference>
<evidence type="ECO:0000313" key="13">
    <source>
        <dbReference type="Proteomes" id="UP000242457"/>
    </source>
</evidence>
<evidence type="ECO:0000256" key="6">
    <source>
        <dbReference type="ARBA" id="ARBA00022989"/>
    </source>
</evidence>
<dbReference type="PANTHER" id="PTHR21137">
    <property type="entry name" value="ODORANT RECEPTOR"/>
    <property type="match status" value="1"/>
</dbReference>
<evidence type="ECO:0000256" key="3">
    <source>
        <dbReference type="ARBA" id="ARBA00022606"/>
    </source>
</evidence>
<proteinExistence type="predicted"/>
<feature type="signal peptide" evidence="11">
    <location>
        <begin position="1"/>
        <end position="19"/>
    </location>
</feature>
<comment type="subcellular location">
    <subcellularLocation>
        <location evidence="1">Cell membrane</location>
        <topology evidence="1">Multi-pass membrane protein</topology>
    </subcellularLocation>
</comment>
<dbReference type="OrthoDB" id="6597368at2759"/>
<dbReference type="STRING" id="94128.A0A2A3EET2"/>
<protein>
    <submittedName>
        <fullName evidence="12">Odorant receptor 43a</fullName>
    </submittedName>
</protein>
<name>A0A2A3EET2_APICC</name>
<organism evidence="12 13">
    <name type="scientific">Apis cerana cerana</name>
    <name type="common">Oriental honeybee</name>
    <dbReference type="NCBI Taxonomy" id="94128"/>
    <lineage>
        <taxon>Eukaryota</taxon>
        <taxon>Metazoa</taxon>
        <taxon>Ecdysozoa</taxon>
        <taxon>Arthropoda</taxon>
        <taxon>Hexapoda</taxon>
        <taxon>Insecta</taxon>
        <taxon>Pterygota</taxon>
        <taxon>Neoptera</taxon>
        <taxon>Endopterygota</taxon>
        <taxon>Hymenoptera</taxon>
        <taxon>Apocrita</taxon>
        <taxon>Aculeata</taxon>
        <taxon>Apoidea</taxon>
        <taxon>Anthophila</taxon>
        <taxon>Apidae</taxon>
        <taxon>Apis</taxon>
    </lineage>
</organism>
<dbReference type="GO" id="GO:0005886">
    <property type="term" value="C:plasma membrane"/>
    <property type="evidence" value="ECO:0007669"/>
    <property type="project" value="UniProtKB-SubCell"/>
</dbReference>
<evidence type="ECO:0000256" key="7">
    <source>
        <dbReference type="ARBA" id="ARBA00023136"/>
    </source>
</evidence>
<keyword evidence="13" id="KW-1185">Reference proteome</keyword>
<evidence type="ECO:0000313" key="12">
    <source>
        <dbReference type="EMBL" id="PBC29719.1"/>
    </source>
</evidence>
<keyword evidence="4 10" id="KW-0812">Transmembrane</keyword>
<keyword evidence="8 12" id="KW-0675">Receptor</keyword>
<feature type="transmembrane region" description="Helical" evidence="10">
    <location>
        <begin position="88"/>
        <end position="107"/>
    </location>
</feature>
<evidence type="ECO:0000256" key="4">
    <source>
        <dbReference type="ARBA" id="ARBA00022692"/>
    </source>
</evidence>
<accession>A0A2A3EET2</accession>
<keyword evidence="11" id="KW-0732">Signal</keyword>
<keyword evidence="2" id="KW-1003">Cell membrane</keyword>
<evidence type="ECO:0000256" key="2">
    <source>
        <dbReference type="ARBA" id="ARBA00022475"/>
    </source>
</evidence>
<feature type="transmembrane region" description="Helical" evidence="10">
    <location>
        <begin position="32"/>
        <end position="48"/>
    </location>
</feature>
<evidence type="ECO:0000256" key="10">
    <source>
        <dbReference type="SAM" id="Phobius"/>
    </source>
</evidence>
<dbReference type="GO" id="GO:0005549">
    <property type="term" value="F:odorant binding"/>
    <property type="evidence" value="ECO:0007669"/>
    <property type="project" value="InterPro"/>
</dbReference>
<dbReference type="EMBL" id="KZ288277">
    <property type="protein sequence ID" value="PBC29719.1"/>
    <property type="molecule type" value="Genomic_DNA"/>
</dbReference>
<dbReference type="AlphaFoldDB" id="A0A2A3EET2"/>
<feature type="transmembrane region" description="Helical" evidence="10">
    <location>
        <begin position="206"/>
        <end position="227"/>
    </location>
</feature>